<comment type="caution">
    <text evidence="1">The sequence shown here is derived from an EMBL/GenBank/DDBJ whole genome shotgun (WGS) entry which is preliminary data.</text>
</comment>
<name>A0A3A3FGZ9_9BURK</name>
<evidence type="ECO:0000313" key="1">
    <source>
        <dbReference type="EMBL" id="RJF92661.1"/>
    </source>
</evidence>
<keyword evidence="2" id="KW-1185">Reference proteome</keyword>
<dbReference type="AlphaFoldDB" id="A0A3A3FGZ9"/>
<evidence type="ECO:0000313" key="2">
    <source>
        <dbReference type="Proteomes" id="UP000265955"/>
    </source>
</evidence>
<reference evidence="2" key="1">
    <citation type="submission" date="2018-09" db="EMBL/GenBank/DDBJ databases">
        <authorList>
            <person name="Zhu H."/>
        </authorList>
    </citation>
    <scope>NUCLEOTIDE SEQUENCE [LARGE SCALE GENOMIC DNA]</scope>
    <source>
        <strain evidence="2">K1R23-30</strain>
    </source>
</reference>
<gene>
    <name evidence="1" type="ORF">D3871_29205</name>
</gene>
<sequence length="114" mass="13218">MEIAVPRITAVLGFIGGLITPWVKSRVAEREQRNEYRRKQLKAWRDAISDYEVWNNGFGSTPEYSSLRAHMLPDIIVKFEAPRTMYVAGGRGEDVRKHMLLDEVARIEKEWSLL</sequence>
<dbReference type="RefSeq" id="WP_119772652.1">
    <property type="nucleotide sequence ID" value="NZ_QYUO01000003.1"/>
</dbReference>
<dbReference type="Proteomes" id="UP000265955">
    <property type="component" value="Unassembled WGS sequence"/>
</dbReference>
<dbReference type="EMBL" id="QYUO01000003">
    <property type="protein sequence ID" value="RJF92661.1"/>
    <property type="molecule type" value="Genomic_DNA"/>
</dbReference>
<organism evidence="1 2">
    <name type="scientific">Noviherbaspirillum saxi</name>
    <dbReference type="NCBI Taxonomy" id="2320863"/>
    <lineage>
        <taxon>Bacteria</taxon>
        <taxon>Pseudomonadati</taxon>
        <taxon>Pseudomonadota</taxon>
        <taxon>Betaproteobacteria</taxon>
        <taxon>Burkholderiales</taxon>
        <taxon>Oxalobacteraceae</taxon>
        <taxon>Noviherbaspirillum</taxon>
    </lineage>
</organism>
<proteinExistence type="predicted"/>
<accession>A0A3A3FGZ9</accession>
<dbReference type="OrthoDB" id="7065517at2"/>
<protein>
    <submittedName>
        <fullName evidence="1">Uncharacterized protein</fullName>
    </submittedName>
</protein>